<dbReference type="AlphaFoldDB" id="A0A0I9S2X5"/>
<dbReference type="EMBL" id="JAPUAC010000025">
    <property type="protein sequence ID" value="MCZ2656538.1"/>
    <property type="molecule type" value="Genomic_DNA"/>
</dbReference>
<evidence type="ECO:0000256" key="1">
    <source>
        <dbReference type="ARBA" id="ARBA00022490"/>
    </source>
</evidence>
<keyword evidence="1 7" id="KW-0963">Cytoplasm</keyword>
<accession>A0A0I9S2X5</accession>
<evidence type="ECO:0000259" key="10">
    <source>
        <dbReference type="SMART" id="SM00650"/>
    </source>
</evidence>
<dbReference type="Pfam" id="PF00398">
    <property type="entry name" value="RrnaAD"/>
    <property type="match status" value="1"/>
</dbReference>
<dbReference type="PROSITE" id="PS01131">
    <property type="entry name" value="RRNA_A_DIMETH"/>
    <property type="match status" value="1"/>
</dbReference>
<dbReference type="GO" id="GO:0003723">
    <property type="term" value="F:RNA binding"/>
    <property type="evidence" value="ECO:0007669"/>
    <property type="project" value="UniProtKB-UniRule"/>
</dbReference>
<dbReference type="InterPro" id="IPR020598">
    <property type="entry name" value="rRNA_Ade_methylase_Trfase_N"/>
</dbReference>
<evidence type="ECO:0000256" key="3">
    <source>
        <dbReference type="ARBA" id="ARBA00022603"/>
    </source>
</evidence>
<evidence type="ECO:0000256" key="8">
    <source>
        <dbReference type="PROSITE-ProRule" id="PRU01026"/>
    </source>
</evidence>
<dbReference type="NCBIfam" id="TIGR00755">
    <property type="entry name" value="ksgA"/>
    <property type="match status" value="1"/>
</dbReference>
<feature type="region of interest" description="Disordered" evidence="9">
    <location>
        <begin position="261"/>
        <end position="280"/>
    </location>
</feature>
<dbReference type="RefSeq" id="WP_032542465.1">
    <property type="nucleotide sequence ID" value="NZ_CABJEQ010000019.1"/>
</dbReference>
<dbReference type="PANTHER" id="PTHR11727">
    <property type="entry name" value="DIMETHYLADENOSINE TRANSFERASE"/>
    <property type="match status" value="1"/>
</dbReference>
<dbReference type="PATRIC" id="fig|817.52.peg.853"/>
<sequence length="280" mass="31753">MKLVKPKKFLGQHFLKDLKVAQDIADTVDTFPELPILEVGPGMGVLTQFLVKKERLVKVVEVDYESVAYLREAYPSLEDNIIEDDFLKMNLQRLFGGHPFALTGNYPYNISSQIFFKMLDNKDLIPCCTGMIQKEVAERIAAGPGSKTYGILSVLIQAWYRVEYLFTVSEHVFNPPPKVKSAVIRMTRNEVQDLGCDPKLFKQVVKTTFNQRRKTLRNSIKPILGKDCPLTEDALFNKRPEQLSVQEFIELTNRVEQALKSPIEATSQKEIPNGEAGLSD</sequence>
<dbReference type="PROSITE" id="PS51689">
    <property type="entry name" value="SAM_RNA_A_N6_MT"/>
    <property type="match status" value="1"/>
</dbReference>
<feature type="binding site" evidence="7 8">
    <location>
        <position position="13"/>
    </location>
    <ligand>
        <name>S-adenosyl-L-methionine</name>
        <dbReference type="ChEBI" id="CHEBI:59789"/>
    </ligand>
</feature>
<feature type="binding site" evidence="7 8">
    <location>
        <position position="61"/>
    </location>
    <ligand>
        <name>S-adenosyl-L-methionine</name>
        <dbReference type="ChEBI" id="CHEBI:59789"/>
    </ligand>
</feature>
<comment type="caution">
    <text evidence="11">The sequence shown here is derived from an EMBL/GenBank/DDBJ whole genome shotgun (WGS) entry which is preliminary data.</text>
</comment>
<comment type="similarity">
    <text evidence="7">Belongs to the class I-like SAM-binding methyltransferase superfamily. rRNA adenine N(6)-methyltransferase family. RsmA subfamily.</text>
</comment>
<evidence type="ECO:0000313" key="11">
    <source>
        <dbReference type="EMBL" id="KFX75160.1"/>
    </source>
</evidence>
<reference evidence="12" key="3">
    <citation type="submission" date="2022-12" db="EMBL/GenBank/DDBJ databases">
        <title>Development of a Multilocus Sequence Typing Scheme for Bacteroides fragilis Based on Whole Genome Sequencing Data and Clinical Application.</title>
        <authorList>
            <person name="Nielsen F.D."/>
            <person name="Justesen U.S."/>
        </authorList>
    </citation>
    <scope>NUCLEOTIDE SEQUENCE</scope>
    <source>
        <strain evidence="12">BF_BC_ODE_DK_2015_2</strain>
    </source>
</reference>
<dbReference type="FunFam" id="3.40.50.150:FF:000157">
    <property type="entry name" value="Ribosomal RNA small subunit methyltransferase A"/>
    <property type="match status" value="1"/>
</dbReference>
<feature type="binding site" evidence="7 8">
    <location>
        <position position="85"/>
    </location>
    <ligand>
        <name>S-adenosyl-L-methionine</name>
        <dbReference type="ChEBI" id="CHEBI:59789"/>
    </ligand>
</feature>
<dbReference type="Proteomes" id="UP001075704">
    <property type="component" value="Unassembled WGS sequence"/>
</dbReference>
<comment type="function">
    <text evidence="7">Specifically dimethylates two adjacent adenosines (A1518 and A1519) in the loop of a conserved hairpin near the 3'-end of 16S rRNA in the 30S particle. May play a critical role in biogenesis of 30S subunits.</text>
</comment>
<evidence type="ECO:0000256" key="4">
    <source>
        <dbReference type="ARBA" id="ARBA00022679"/>
    </source>
</evidence>
<reference evidence="11" key="1">
    <citation type="book" date="2014" name="THE 24TH EUROPEAN CONGRESS OF CLINICAL MICROBIOLOGY AND INFECTIOUS DISEASES" publisher="ECCMID 2014" city="Barcelona, Spain">
        <title>Identification of resistance genes in three multidrug-resistant Bacteroides fragilis isolates by whole genome sequencing.</title>
        <editorList>
            <person name="Unknown"/>
            <person name="A."/>
        </editorList>
        <authorList>
            <person name="Sydenham T.V."/>
            <person name="Hasman H."/>
            <person name="Wang M."/>
            <person name="Soki J."/>
            <person name="Nagy E."/>
            <person name="Justesen U.S."/>
        </authorList>
    </citation>
    <scope>NUCLEOTIDE SEQUENCE</scope>
    <source>
        <strain evidence="11">DCMOUH0018B</strain>
    </source>
</reference>
<protein>
    <recommendedName>
        <fullName evidence="7">Ribosomal RNA small subunit methyltransferase A</fullName>
        <ecNumber evidence="7">2.1.1.182</ecNumber>
    </recommendedName>
    <alternativeName>
        <fullName evidence="7">16S rRNA (adenine(1518)-N(6)/adenine(1519)-N(6))-dimethyltransferase</fullName>
    </alternativeName>
    <alternativeName>
        <fullName evidence="7">16S rRNA dimethyladenosine transferase</fullName>
    </alternativeName>
    <alternativeName>
        <fullName evidence="7">16S rRNA dimethylase</fullName>
    </alternativeName>
    <alternativeName>
        <fullName evidence="7">S-adenosylmethionine-6-N', N'-adenosyl(rRNA) dimethyltransferase</fullName>
    </alternativeName>
</protein>
<dbReference type="InterPro" id="IPR001737">
    <property type="entry name" value="KsgA/Erm"/>
</dbReference>
<name>A0A0I9S2X5_BACFG</name>
<comment type="catalytic activity">
    <reaction evidence="7">
        <text>adenosine(1518)/adenosine(1519) in 16S rRNA + 4 S-adenosyl-L-methionine = N(6)-dimethyladenosine(1518)/N(6)-dimethyladenosine(1519) in 16S rRNA + 4 S-adenosyl-L-homocysteine + 4 H(+)</text>
        <dbReference type="Rhea" id="RHEA:19609"/>
        <dbReference type="Rhea" id="RHEA-COMP:10232"/>
        <dbReference type="Rhea" id="RHEA-COMP:10233"/>
        <dbReference type="ChEBI" id="CHEBI:15378"/>
        <dbReference type="ChEBI" id="CHEBI:57856"/>
        <dbReference type="ChEBI" id="CHEBI:59789"/>
        <dbReference type="ChEBI" id="CHEBI:74411"/>
        <dbReference type="ChEBI" id="CHEBI:74493"/>
        <dbReference type="EC" id="2.1.1.182"/>
    </reaction>
</comment>
<dbReference type="PANTHER" id="PTHR11727:SF7">
    <property type="entry name" value="DIMETHYLADENOSINE TRANSFERASE-RELATED"/>
    <property type="match status" value="1"/>
</dbReference>
<dbReference type="GO" id="GO:0052908">
    <property type="term" value="F:16S rRNA (adenine(1518)-N(6)/adenine(1519)-N(6))-dimethyltransferase activity"/>
    <property type="evidence" value="ECO:0007669"/>
    <property type="project" value="UniProtKB-EC"/>
</dbReference>
<dbReference type="Gene3D" id="1.10.8.100">
    <property type="entry name" value="Ribosomal RNA adenine dimethylase-like, domain 2"/>
    <property type="match status" value="1"/>
</dbReference>
<organism evidence="11">
    <name type="scientific">Bacteroides fragilis</name>
    <dbReference type="NCBI Taxonomy" id="817"/>
    <lineage>
        <taxon>Bacteria</taxon>
        <taxon>Pseudomonadati</taxon>
        <taxon>Bacteroidota</taxon>
        <taxon>Bacteroidia</taxon>
        <taxon>Bacteroidales</taxon>
        <taxon>Bacteroidaceae</taxon>
        <taxon>Bacteroides</taxon>
    </lineage>
</organism>
<feature type="binding site" evidence="7 8">
    <location>
        <position position="40"/>
    </location>
    <ligand>
        <name>S-adenosyl-L-methionine</name>
        <dbReference type="ChEBI" id="CHEBI:59789"/>
    </ligand>
</feature>
<dbReference type="Gene3D" id="3.40.50.150">
    <property type="entry name" value="Vaccinia Virus protein VP39"/>
    <property type="match status" value="1"/>
</dbReference>
<dbReference type="GO" id="GO:0005829">
    <property type="term" value="C:cytosol"/>
    <property type="evidence" value="ECO:0007669"/>
    <property type="project" value="TreeGrafter"/>
</dbReference>
<keyword evidence="5 7" id="KW-0949">S-adenosyl-L-methionine</keyword>
<keyword evidence="2 7" id="KW-0698">rRNA processing</keyword>
<reference evidence="11" key="2">
    <citation type="submission" date="2014-07" db="EMBL/GenBank/DDBJ databases">
        <title>Genetics and epidemiology of antimicrobial resistance in B. fragilis group.</title>
        <authorList>
            <person name="Sydenham T.V."/>
            <person name="Hasman H."/>
            <person name="Kemp M."/>
            <person name="Justesen U.S."/>
        </authorList>
    </citation>
    <scope>NUCLEOTIDE SEQUENCE [LARGE SCALE GENOMIC DNA]</scope>
    <source>
        <strain evidence="11">DCMOUH0018B</strain>
    </source>
</reference>
<feature type="binding site" evidence="7 8">
    <location>
        <position position="15"/>
    </location>
    <ligand>
        <name>S-adenosyl-L-methionine</name>
        <dbReference type="ChEBI" id="CHEBI:59789"/>
    </ligand>
</feature>
<dbReference type="HAMAP" id="MF_00607">
    <property type="entry name" value="16SrRNA_methyltr_A"/>
    <property type="match status" value="1"/>
</dbReference>
<dbReference type="InterPro" id="IPR023165">
    <property type="entry name" value="rRNA_Ade_diMease-like_C"/>
</dbReference>
<evidence type="ECO:0000313" key="12">
    <source>
        <dbReference type="EMBL" id="MCZ2656538.1"/>
    </source>
</evidence>
<dbReference type="EC" id="2.1.1.182" evidence="7"/>
<proteinExistence type="inferred from homology"/>
<dbReference type="FunFam" id="1.10.8.100:FF:000001">
    <property type="entry name" value="Ribosomal RNA small subunit methyltransferase A"/>
    <property type="match status" value="1"/>
</dbReference>
<evidence type="ECO:0000256" key="6">
    <source>
        <dbReference type="ARBA" id="ARBA00022884"/>
    </source>
</evidence>
<dbReference type="InterPro" id="IPR011530">
    <property type="entry name" value="rRNA_adenine_dimethylase"/>
</dbReference>
<dbReference type="InterPro" id="IPR020596">
    <property type="entry name" value="rRNA_Ade_Mease_Trfase_CS"/>
</dbReference>
<dbReference type="SMART" id="SM00650">
    <property type="entry name" value="rADc"/>
    <property type="match status" value="1"/>
</dbReference>
<gene>
    <name evidence="7 12" type="primary">rsmA</name>
    <name evidence="7" type="synonym">ksgA</name>
    <name evidence="11" type="ORF">EE52_0208845</name>
    <name evidence="12" type="ORF">O1422_20545</name>
</gene>
<feature type="binding site" evidence="7 8">
    <location>
        <position position="105"/>
    </location>
    <ligand>
        <name>S-adenosyl-L-methionine</name>
        <dbReference type="ChEBI" id="CHEBI:59789"/>
    </ligand>
</feature>
<keyword evidence="3 7" id="KW-0489">Methyltransferase</keyword>
<evidence type="ECO:0000256" key="7">
    <source>
        <dbReference type="HAMAP-Rule" id="MF_00607"/>
    </source>
</evidence>
<feature type="domain" description="Ribosomal RNA adenine methylase transferase N-terminal" evidence="10">
    <location>
        <begin position="20"/>
        <end position="190"/>
    </location>
</feature>
<dbReference type="InterPro" id="IPR029063">
    <property type="entry name" value="SAM-dependent_MTases_sf"/>
</dbReference>
<evidence type="ECO:0000256" key="2">
    <source>
        <dbReference type="ARBA" id="ARBA00022552"/>
    </source>
</evidence>
<dbReference type="EMBL" id="JMZZ02000105">
    <property type="protein sequence ID" value="KFX75160.1"/>
    <property type="molecule type" value="Genomic_DNA"/>
</dbReference>
<dbReference type="SUPFAM" id="SSF53335">
    <property type="entry name" value="S-adenosyl-L-methionine-dependent methyltransferases"/>
    <property type="match status" value="1"/>
</dbReference>
<comment type="subcellular location">
    <subcellularLocation>
        <location evidence="7">Cytoplasm</location>
    </subcellularLocation>
</comment>
<keyword evidence="4 7" id="KW-0808">Transferase</keyword>
<keyword evidence="6 7" id="KW-0694">RNA-binding</keyword>
<evidence type="ECO:0000256" key="5">
    <source>
        <dbReference type="ARBA" id="ARBA00022691"/>
    </source>
</evidence>
<evidence type="ECO:0000256" key="9">
    <source>
        <dbReference type="SAM" id="MobiDB-lite"/>
    </source>
</evidence>